<comment type="similarity">
    <text evidence="6">Belongs to the PurS family.</text>
</comment>
<dbReference type="AlphaFoldDB" id="A0A1E3WAW4"/>
<keyword evidence="5 6" id="KW-0067">ATP-binding</keyword>
<dbReference type="Gene3D" id="3.30.1280.10">
    <property type="entry name" value="Phosphoribosylformylglycinamidine synthase subunit PurS"/>
    <property type="match status" value="1"/>
</dbReference>
<name>A0A1E3WAW4_9HYPH</name>
<comment type="function">
    <text evidence="6">Part of the phosphoribosylformylglycinamidine synthase complex involved in the purines biosynthetic pathway. Catalyzes the ATP-dependent conversion of formylglycinamide ribonucleotide (FGAR) and glutamine to yield formylglycinamidine ribonucleotide (FGAM) and glutamate. The FGAM synthase complex is composed of three subunits. PurQ produces an ammonia molecule by converting glutamine to glutamate. PurL transfers the ammonia molecule to FGAR to form FGAM in an ATP-dependent manner. PurS interacts with PurQ and PurL and is thought to assist in the transfer of the ammonia molecule from PurQ to PurL.</text>
</comment>
<keyword evidence="3 6" id="KW-0547">Nucleotide-binding</keyword>
<keyword evidence="1 6" id="KW-0963">Cytoplasm</keyword>
<dbReference type="Pfam" id="PF02700">
    <property type="entry name" value="PurS"/>
    <property type="match status" value="1"/>
</dbReference>
<dbReference type="GO" id="GO:0005524">
    <property type="term" value="F:ATP binding"/>
    <property type="evidence" value="ECO:0007669"/>
    <property type="project" value="UniProtKB-UniRule"/>
</dbReference>
<dbReference type="NCBIfam" id="NF004630">
    <property type="entry name" value="PRK05974.1"/>
    <property type="match status" value="1"/>
</dbReference>
<comment type="subunit">
    <text evidence="6">Part of the FGAM synthase complex composed of 1 PurL, 1 PurQ and 2 PurS subunits.</text>
</comment>
<evidence type="ECO:0000313" key="8">
    <source>
        <dbReference type="Proteomes" id="UP000095042"/>
    </source>
</evidence>
<dbReference type="RefSeq" id="WP_069623876.1">
    <property type="nucleotide sequence ID" value="NZ_LPWD01000197.1"/>
</dbReference>
<dbReference type="InterPro" id="IPR003850">
    <property type="entry name" value="PurS"/>
</dbReference>
<evidence type="ECO:0000313" key="7">
    <source>
        <dbReference type="EMBL" id="ODS02926.1"/>
    </source>
</evidence>
<dbReference type="NCBIfam" id="TIGR00302">
    <property type="entry name" value="phosphoribosylformylglycinamidine synthase subunit PurS"/>
    <property type="match status" value="1"/>
</dbReference>
<dbReference type="EMBL" id="LPWD01000197">
    <property type="protein sequence ID" value="ODS02926.1"/>
    <property type="molecule type" value="Genomic_DNA"/>
</dbReference>
<dbReference type="SUPFAM" id="SSF82697">
    <property type="entry name" value="PurS-like"/>
    <property type="match status" value="1"/>
</dbReference>
<dbReference type="OrthoDB" id="9799101at2"/>
<accession>A0A1E3WAW4</accession>
<dbReference type="EC" id="6.3.5.3" evidence="6"/>
<proteinExistence type="inferred from homology"/>
<evidence type="ECO:0000256" key="2">
    <source>
        <dbReference type="ARBA" id="ARBA00022598"/>
    </source>
</evidence>
<keyword evidence="2 6" id="KW-0436">Ligase</keyword>
<evidence type="ECO:0000256" key="4">
    <source>
        <dbReference type="ARBA" id="ARBA00022755"/>
    </source>
</evidence>
<gene>
    <name evidence="6" type="primary">purS</name>
    <name evidence="7" type="ORF">AUC71_12595</name>
</gene>
<dbReference type="InterPro" id="IPR036604">
    <property type="entry name" value="PurS-like_sf"/>
</dbReference>
<comment type="pathway">
    <text evidence="6">Purine metabolism; IMP biosynthesis via de novo pathway; 5-amino-1-(5-phospho-D-ribosyl)imidazole from N(2)-formyl-N(1)-(5-phospho-D-ribosyl)glycinamide: step 1/2.</text>
</comment>
<protein>
    <recommendedName>
        <fullName evidence="6">Phosphoribosylformylglycinamidine synthase subunit PurS</fullName>
        <shortName evidence="6">FGAM synthase</shortName>
        <ecNumber evidence="6">6.3.5.3</ecNumber>
    </recommendedName>
    <alternativeName>
        <fullName evidence="6">Formylglycinamide ribonucleotide amidotransferase subunit III</fullName>
        <shortName evidence="6">FGAR amidotransferase III</shortName>
        <shortName evidence="6">FGAR-AT III</shortName>
    </alternativeName>
    <alternativeName>
        <fullName evidence="6">Phosphoribosylformylglycinamidine synthase subunit III</fullName>
    </alternativeName>
</protein>
<dbReference type="Proteomes" id="UP000095042">
    <property type="component" value="Unassembled WGS sequence"/>
</dbReference>
<reference evidence="7 8" key="1">
    <citation type="journal article" date="2016" name="Environ. Microbiol.">
        <title>New Methyloceanibacter diversity from North Sea sediments includes methanotroph containing solely the soluble methane monooxygenase.</title>
        <authorList>
            <person name="Vekeman B."/>
            <person name="Kerckhof F.M."/>
            <person name="Cremers G."/>
            <person name="de Vos P."/>
            <person name="Vandamme P."/>
            <person name="Boon N."/>
            <person name="Op den Camp H.J."/>
            <person name="Heylen K."/>
        </authorList>
    </citation>
    <scope>NUCLEOTIDE SEQUENCE [LARGE SCALE GENOMIC DNA]</scope>
    <source>
        <strain evidence="7 8">R-67177</strain>
    </source>
</reference>
<comment type="caution">
    <text evidence="7">The sequence shown here is derived from an EMBL/GenBank/DDBJ whole genome shotgun (WGS) entry which is preliminary data.</text>
</comment>
<dbReference type="HAMAP" id="MF_01926">
    <property type="entry name" value="PurS"/>
    <property type="match status" value="1"/>
</dbReference>
<evidence type="ECO:0000256" key="6">
    <source>
        <dbReference type="HAMAP-Rule" id="MF_01926"/>
    </source>
</evidence>
<comment type="subcellular location">
    <subcellularLocation>
        <location evidence="6">Cytoplasm</location>
    </subcellularLocation>
</comment>
<keyword evidence="4 6" id="KW-0658">Purine biosynthesis</keyword>
<sequence length="81" mass="8831">MKARITITLKPGVLDPQGKAIEGALHALGFGAVDGVRQGKYIEVEVTESDPDKARAEIERMCEQLLANTIIENYAYELEAA</sequence>
<evidence type="ECO:0000256" key="5">
    <source>
        <dbReference type="ARBA" id="ARBA00022840"/>
    </source>
</evidence>
<dbReference type="GO" id="GO:0005737">
    <property type="term" value="C:cytoplasm"/>
    <property type="evidence" value="ECO:0007669"/>
    <property type="project" value="UniProtKB-SubCell"/>
</dbReference>
<dbReference type="UniPathway" id="UPA00074">
    <property type="reaction ID" value="UER00128"/>
</dbReference>
<organism evidence="7 8">
    <name type="scientific">Methyloceanibacter marginalis</name>
    <dbReference type="NCBI Taxonomy" id="1774971"/>
    <lineage>
        <taxon>Bacteria</taxon>
        <taxon>Pseudomonadati</taxon>
        <taxon>Pseudomonadota</taxon>
        <taxon>Alphaproteobacteria</taxon>
        <taxon>Hyphomicrobiales</taxon>
        <taxon>Hyphomicrobiaceae</taxon>
        <taxon>Methyloceanibacter</taxon>
    </lineage>
</organism>
<keyword evidence="8" id="KW-1185">Reference proteome</keyword>
<dbReference type="GO" id="GO:0006189">
    <property type="term" value="P:'de novo' IMP biosynthetic process"/>
    <property type="evidence" value="ECO:0007669"/>
    <property type="project" value="UniProtKB-UniRule"/>
</dbReference>
<evidence type="ECO:0000256" key="3">
    <source>
        <dbReference type="ARBA" id="ARBA00022741"/>
    </source>
</evidence>
<dbReference type="GO" id="GO:0004642">
    <property type="term" value="F:phosphoribosylformylglycinamidine synthase activity"/>
    <property type="evidence" value="ECO:0007669"/>
    <property type="project" value="UniProtKB-UniRule"/>
</dbReference>
<dbReference type="PANTHER" id="PTHR34696:SF1">
    <property type="entry name" value="PHOSPHORIBOSYLFORMYLGLYCINAMIDINE SYNTHASE SUBUNIT PURS"/>
    <property type="match status" value="1"/>
</dbReference>
<dbReference type="PANTHER" id="PTHR34696">
    <property type="entry name" value="PHOSPHORIBOSYLFORMYLGLYCINAMIDINE SYNTHASE SUBUNIT PURS"/>
    <property type="match status" value="1"/>
</dbReference>
<comment type="catalytic activity">
    <reaction evidence="6">
        <text>N(2)-formyl-N(1)-(5-phospho-beta-D-ribosyl)glycinamide + L-glutamine + ATP + H2O = 2-formamido-N(1)-(5-O-phospho-beta-D-ribosyl)acetamidine + L-glutamate + ADP + phosphate + H(+)</text>
        <dbReference type="Rhea" id="RHEA:17129"/>
        <dbReference type="ChEBI" id="CHEBI:15377"/>
        <dbReference type="ChEBI" id="CHEBI:15378"/>
        <dbReference type="ChEBI" id="CHEBI:29985"/>
        <dbReference type="ChEBI" id="CHEBI:30616"/>
        <dbReference type="ChEBI" id="CHEBI:43474"/>
        <dbReference type="ChEBI" id="CHEBI:58359"/>
        <dbReference type="ChEBI" id="CHEBI:147286"/>
        <dbReference type="ChEBI" id="CHEBI:147287"/>
        <dbReference type="ChEBI" id="CHEBI:456216"/>
        <dbReference type="EC" id="6.3.5.3"/>
    </reaction>
</comment>
<evidence type="ECO:0000256" key="1">
    <source>
        <dbReference type="ARBA" id="ARBA00022490"/>
    </source>
</evidence>